<evidence type="ECO:0000256" key="2">
    <source>
        <dbReference type="SAM" id="MobiDB-lite"/>
    </source>
</evidence>
<evidence type="ECO:0000313" key="5">
    <source>
        <dbReference type="EMBL" id="HIX59022.1"/>
    </source>
</evidence>
<dbReference type="SUPFAM" id="SSF49265">
    <property type="entry name" value="Fibronectin type III"/>
    <property type="match status" value="3"/>
</dbReference>
<dbReference type="CDD" id="cd06414">
    <property type="entry name" value="GH25_LytC-like"/>
    <property type="match status" value="1"/>
</dbReference>
<reference evidence="5" key="2">
    <citation type="submission" date="2021-04" db="EMBL/GenBank/DDBJ databases">
        <authorList>
            <person name="Gilroy R."/>
        </authorList>
    </citation>
    <scope>NUCLEOTIDE SEQUENCE</scope>
    <source>
        <strain evidence="5">ChiSjej1B19-8411</strain>
    </source>
</reference>
<dbReference type="GO" id="GO:0016998">
    <property type="term" value="P:cell wall macromolecule catabolic process"/>
    <property type="evidence" value="ECO:0007669"/>
    <property type="project" value="InterPro"/>
</dbReference>
<dbReference type="GO" id="GO:0009253">
    <property type="term" value="P:peptidoglycan catabolic process"/>
    <property type="evidence" value="ECO:0007669"/>
    <property type="project" value="InterPro"/>
</dbReference>
<dbReference type="Pfam" id="PF01183">
    <property type="entry name" value="Glyco_hydro_25"/>
    <property type="match status" value="1"/>
</dbReference>
<proteinExistence type="inferred from homology"/>
<dbReference type="PROSITE" id="PS50853">
    <property type="entry name" value="FN3"/>
    <property type="match status" value="2"/>
</dbReference>
<comment type="caution">
    <text evidence="5">The sequence shown here is derived from an EMBL/GenBank/DDBJ whole genome shotgun (WGS) entry which is preliminary data.</text>
</comment>
<dbReference type="EMBL" id="DXEX01000109">
    <property type="protein sequence ID" value="HIX59022.1"/>
    <property type="molecule type" value="Genomic_DNA"/>
</dbReference>
<dbReference type="SMART" id="SM00060">
    <property type="entry name" value="FN3"/>
    <property type="match status" value="4"/>
</dbReference>
<dbReference type="AlphaFoldDB" id="A0A9D1WHN8"/>
<sequence>MKNRFISLCVAGTLLISSFSVPAMASGLTEEENPAEATAFEEEEFDNQETTDQDPSQTDGFQAEDPPDEVTENTDTAANSSDTTDSGSSSGFTAEETDEQEAADGQEDTGLYQNQEANYDDPQFVNHLDEGFFDLTGATARASYGSTHDSRFDDYTIEDGIDVSQWNGDIQWETVADSVDFAIIRGGYRGTGSGTLNTDPYFSDNIREALATDLDVGVYIYSQAITTAEAVEEANYILDLVDGYSLDLPIVLDYEYASGGRLETANLTNTQRTNICLAFCETIEDAGYDAMVYANQNMLANDLNGQTIVNAGYEIWLAQYNSAATYSGDYTYWQYTSSGAVNGISGNVDLDYHYIEPDPNTSERLETPTLASASASDGGVQVSWEPVSGASGYLVYRKTGDSSWTTLGSTENTSYLDAIEPEQGALYTYTVRAYRSTYDEAWANRYALYYWSNYSADGIVYVSLETPEMTNATVTANGVQVTWGAVDAAESYQVYRRALGSSWTPIATSESASYTDDASTLESGKTYVYTVRALNGSNRSGYQSTGVRLVYLSTPELTSAAAAANGIKIDWNAVEGAEGYDVYRRISGESWAKIASIDTNTYTDTSSLEDGVTYIYTVRAYNGSDRSYYVNTGIRTSYLSMPELVRVSQSPDGLRLTWRSVDGATGYYIYRRALGSSWSRIANITDPDTTVYTDDGSNLTAGTTYVYTVRAYNDTAESGYDSTGVRREYEA</sequence>
<dbReference type="Gene3D" id="3.20.20.80">
    <property type="entry name" value="Glycosidases"/>
    <property type="match status" value="1"/>
</dbReference>
<dbReference type="PROSITE" id="PS51904">
    <property type="entry name" value="GLYCOSYL_HYDROL_F25_2"/>
    <property type="match status" value="1"/>
</dbReference>
<keyword evidence="3" id="KW-0732">Signal</keyword>
<feature type="compositionally biased region" description="Acidic residues" evidence="2">
    <location>
        <begin position="29"/>
        <end position="52"/>
    </location>
</feature>
<dbReference type="Gene3D" id="2.60.40.10">
    <property type="entry name" value="Immunoglobulins"/>
    <property type="match status" value="4"/>
</dbReference>
<feature type="domain" description="Fibronectin type-III" evidence="4">
    <location>
        <begin position="463"/>
        <end position="557"/>
    </location>
</feature>
<feature type="signal peptide" evidence="3">
    <location>
        <begin position="1"/>
        <end position="25"/>
    </location>
</feature>
<dbReference type="SUPFAM" id="SSF51445">
    <property type="entry name" value="(Trans)glycosidases"/>
    <property type="match status" value="1"/>
</dbReference>
<evidence type="ECO:0000256" key="3">
    <source>
        <dbReference type="SAM" id="SignalP"/>
    </source>
</evidence>
<dbReference type="GO" id="GO:0003796">
    <property type="term" value="F:lysozyme activity"/>
    <property type="evidence" value="ECO:0007669"/>
    <property type="project" value="InterPro"/>
</dbReference>
<dbReference type="CDD" id="cd00063">
    <property type="entry name" value="FN3"/>
    <property type="match status" value="2"/>
</dbReference>
<dbReference type="PANTHER" id="PTHR34135:SF2">
    <property type="entry name" value="LYSOZYME"/>
    <property type="match status" value="1"/>
</dbReference>
<dbReference type="PANTHER" id="PTHR34135">
    <property type="entry name" value="LYSOZYME"/>
    <property type="match status" value="1"/>
</dbReference>
<dbReference type="InterPro" id="IPR017853">
    <property type="entry name" value="GH"/>
</dbReference>
<protein>
    <recommendedName>
        <fullName evidence="4">Fibronectin type-III domain-containing protein</fullName>
    </recommendedName>
</protein>
<feature type="chain" id="PRO_5039489544" description="Fibronectin type-III domain-containing protein" evidence="3">
    <location>
        <begin position="26"/>
        <end position="731"/>
    </location>
</feature>
<dbReference type="InterPro" id="IPR002053">
    <property type="entry name" value="Glyco_hydro_25"/>
</dbReference>
<dbReference type="InterPro" id="IPR036116">
    <property type="entry name" value="FN3_sf"/>
</dbReference>
<reference evidence="5" key="1">
    <citation type="journal article" date="2021" name="PeerJ">
        <title>Extensive microbial diversity within the chicken gut microbiome revealed by metagenomics and culture.</title>
        <authorList>
            <person name="Gilroy R."/>
            <person name="Ravi A."/>
            <person name="Getino M."/>
            <person name="Pursley I."/>
            <person name="Horton D.L."/>
            <person name="Alikhan N.F."/>
            <person name="Baker D."/>
            <person name="Gharbi K."/>
            <person name="Hall N."/>
            <person name="Watson M."/>
            <person name="Adriaenssens E.M."/>
            <person name="Foster-Nyarko E."/>
            <person name="Jarju S."/>
            <person name="Secka A."/>
            <person name="Antonio M."/>
            <person name="Oren A."/>
            <person name="Chaudhuri R.R."/>
            <person name="La Ragione R."/>
            <person name="Hildebrand F."/>
            <person name="Pallen M.J."/>
        </authorList>
    </citation>
    <scope>NUCLEOTIDE SEQUENCE</scope>
    <source>
        <strain evidence="5">ChiSjej1B19-8411</strain>
    </source>
</reference>
<evidence type="ECO:0000256" key="1">
    <source>
        <dbReference type="ARBA" id="ARBA00010646"/>
    </source>
</evidence>
<feature type="compositionally biased region" description="Low complexity" evidence="2">
    <location>
        <begin position="73"/>
        <end position="94"/>
    </location>
</feature>
<comment type="similarity">
    <text evidence="1">Belongs to the glycosyl hydrolase 25 family.</text>
</comment>
<name>A0A9D1WHN8_9FIRM</name>
<feature type="compositionally biased region" description="Acidic residues" evidence="2">
    <location>
        <begin position="95"/>
        <end position="105"/>
    </location>
</feature>
<organism evidence="5 6">
    <name type="scientific">Candidatus Blautia gallistercoris</name>
    <dbReference type="NCBI Taxonomy" id="2838490"/>
    <lineage>
        <taxon>Bacteria</taxon>
        <taxon>Bacillati</taxon>
        <taxon>Bacillota</taxon>
        <taxon>Clostridia</taxon>
        <taxon>Lachnospirales</taxon>
        <taxon>Lachnospiraceae</taxon>
        <taxon>Blautia</taxon>
    </lineage>
</organism>
<dbReference type="GO" id="GO:0016052">
    <property type="term" value="P:carbohydrate catabolic process"/>
    <property type="evidence" value="ECO:0007669"/>
    <property type="project" value="TreeGrafter"/>
</dbReference>
<gene>
    <name evidence="5" type="ORF">IAA45_04815</name>
</gene>
<dbReference type="Proteomes" id="UP000886817">
    <property type="component" value="Unassembled WGS sequence"/>
</dbReference>
<accession>A0A9D1WHN8</accession>
<evidence type="ECO:0000313" key="6">
    <source>
        <dbReference type="Proteomes" id="UP000886817"/>
    </source>
</evidence>
<dbReference type="InterPro" id="IPR013783">
    <property type="entry name" value="Ig-like_fold"/>
</dbReference>
<dbReference type="InterPro" id="IPR003961">
    <property type="entry name" value="FN3_dom"/>
</dbReference>
<feature type="region of interest" description="Disordered" evidence="2">
    <location>
        <begin position="27"/>
        <end position="105"/>
    </location>
</feature>
<feature type="domain" description="Fibronectin type-III" evidence="4">
    <location>
        <begin position="641"/>
        <end position="731"/>
    </location>
</feature>
<evidence type="ECO:0000259" key="4">
    <source>
        <dbReference type="PROSITE" id="PS50853"/>
    </source>
</evidence>